<dbReference type="InterPro" id="IPR049172">
    <property type="entry name" value="DUF6857_pln"/>
</dbReference>
<feature type="region of interest" description="Disordered" evidence="1">
    <location>
        <begin position="155"/>
        <end position="226"/>
    </location>
</feature>
<dbReference type="Pfam" id="PF06075">
    <property type="entry name" value="DUF936"/>
    <property type="match status" value="1"/>
</dbReference>
<feature type="compositionally biased region" description="Basic and acidic residues" evidence="1">
    <location>
        <begin position="167"/>
        <end position="180"/>
    </location>
</feature>
<sequence>MVSLTPGTLQKLLQNAGDKEFRVAGEHRSALLQASVISIVPSLEDDPWKSRGYYLRVSDSLHSAYVSVSDEDVELILSDMVQLGQFIAVTWLDSGSPVPVLRGIKPIPRRRPCVGDPKDLISSDFLNAKKVETKAKSKGKVKKVVGNEEGSLRRLSFGNGKVGGGMESRRLSLDSARRGWDSGSQSKNGAKSVSKSKLKDSFSPTNSVVAKKAVPEDSPKKSSFSPLKSKNIIVSPNLPVKPVKSMKSSNDPSFPVNFNKVVLSSTKKSEQRILWDALPSTICNLGKEVRSYRKLAVTSAVHALEEASISECVIRCTSMFAELCELSEKDTSGPLVEQFLSIHESIKKASEVISTLIIIRSSDANDGIDFSSQGSESGICFTPVSKNASLWVQAAIETDLSKFTLYRKGGEKGITNSEKCHYVVIENYPEKIDTENCSTKIKQSPRSSKAVPKLKNETSHMPHSRRRVSPTKVTGAEQGAMPPASGLKHVAKLAEKLLSFSRSWFLDYLEVSLNHGFGLRRDDTSQMAVLLGQLKRVNQWLDGAFQGDEGGEKIEKLRKKLYRFLLENVDSAVSNK</sequence>
<dbReference type="PANTHER" id="PTHR31928">
    <property type="entry name" value="EXPRESSED PROTEIN"/>
    <property type="match status" value="1"/>
</dbReference>
<evidence type="ECO:0000259" key="3">
    <source>
        <dbReference type="Pfam" id="PF21647"/>
    </source>
</evidence>
<dbReference type="AlphaFoldDB" id="A0AAD4INP4"/>
<evidence type="ECO:0000313" key="4">
    <source>
        <dbReference type="EMBL" id="KAH6756038.1"/>
    </source>
</evidence>
<evidence type="ECO:0000313" key="5">
    <source>
        <dbReference type="Proteomes" id="UP001190926"/>
    </source>
</evidence>
<evidence type="ECO:0000259" key="2">
    <source>
        <dbReference type="Pfam" id="PF06075"/>
    </source>
</evidence>
<accession>A0AAD4INP4</accession>
<dbReference type="Pfam" id="PF21647">
    <property type="entry name" value="DUF6857"/>
    <property type="match status" value="1"/>
</dbReference>
<gene>
    <name evidence="4" type="ORF">C2S53_005905</name>
</gene>
<protein>
    <submittedName>
        <fullName evidence="4">Uncharacterized protein</fullName>
    </submittedName>
</protein>
<reference evidence="4 5" key="1">
    <citation type="journal article" date="2021" name="Nat. Commun.">
        <title>Incipient diploidization of the medicinal plant Perilla within 10,000 years.</title>
        <authorList>
            <person name="Zhang Y."/>
            <person name="Shen Q."/>
            <person name="Leng L."/>
            <person name="Zhang D."/>
            <person name="Chen S."/>
            <person name="Shi Y."/>
            <person name="Ning Z."/>
            <person name="Chen S."/>
        </authorList>
    </citation>
    <scope>NUCLEOTIDE SEQUENCE [LARGE SCALE GENOMIC DNA]</scope>
    <source>
        <strain evidence="5">cv. PC099</strain>
    </source>
</reference>
<keyword evidence="5" id="KW-1185">Reference proteome</keyword>
<feature type="domain" description="DUF6857" evidence="3">
    <location>
        <begin position="263"/>
        <end position="574"/>
    </location>
</feature>
<proteinExistence type="predicted"/>
<dbReference type="Proteomes" id="UP001190926">
    <property type="component" value="Unassembled WGS sequence"/>
</dbReference>
<comment type="caution">
    <text evidence="4">The sequence shown here is derived from an EMBL/GenBank/DDBJ whole genome shotgun (WGS) entry which is preliminary data.</text>
</comment>
<feature type="region of interest" description="Disordered" evidence="1">
    <location>
        <begin position="439"/>
        <end position="482"/>
    </location>
</feature>
<feature type="compositionally biased region" description="Polar residues" evidence="1">
    <location>
        <begin position="182"/>
        <end position="195"/>
    </location>
</feature>
<dbReference type="InterPro" id="IPR048297">
    <property type="entry name" value="DUF936_dom_pln"/>
</dbReference>
<evidence type="ECO:0000256" key="1">
    <source>
        <dbReference type="SAM" id="MobiDB-lite"/>
    </source>
</evidence>
<name>A0AAD4INP4_PERFH</name>
<feature type="domain" description="DUF936" evidence="2">
    <location>
        <begin position="4"/>
        <end position="121"/>
    </location>
</feature>
<dbReference type="PANTHER" id="PTHR31928:SF7">
    <property type="entry name" value="FACTOR 1-DELTA, PUTATIVE (DUF936)-RELATED"/>
    <property type="match status" value="1"/>
</dbReference>
<organism evidence="4 5">
    <name type="scientific">Perilla frutescens var. hirtella</name>
    <name type="common">Perilla citriodora</name>
    <name type="synonym">Perilla setoyensis</name>
    <dbReference type="NCBI Taxonomy" id="608512"/>
    <lineage>
        <taxon>Eukaryota</taxon>
        <taxon>Viridiplantae</taxon>
        <taxon>Streptophyta</taxon>
        <taxon>Embryophyta</taxon>
        <taxon>Tracheophyta</taxon>
        <taxon>Spermatophyta</taxon>
        <taxon>Magnoliopsida</taxon>
        <taxon>eudicotyledons</taxon>
        <taxon>Gunneridae</taxon>
        <taxon>Pentapetalae</taxon>
        <taxon>asterids</taxon>
        <taxon>lamiids</taxon>
        <taxon>Lamiales</taxon>
        <taxon>Lamiaceae</taxon>
        <taxon>Nepetoideae</taxon>
        <taxon>Elsholtzieae</taxon>
        <taxon>Perilla</taxon>
    </lineage>
</organism>
<dbReference type="EMBL" id="SDAM02029572">
    <property type="protein sequence ID" value="KAH6756038.1"/>
    <property type="molecule type" value="Genomic_DNA"/>
</dbReference>
<dbReference type="InterPro" id="IPR010341">
    <property type="entry name" value="DUF936_pln"/>
</dbReference>